<evidence type="ECO:0000313" key="2">
    <source>
        <dbReference type="Proteomes" id="UP000050761"/>
    </source>
</evidence>
<proteinExistence type="predicted"/>
<keyword evidence="2" id="KW-1185">Reference proteome</keyword>
<name>A0A183GX89_HELPZ</name>
<dbReference type="WBParaSite" id="HPBE_0002730901-mRNA-1">
    <property type="protein sequence ID" value="HPBE_0002730901-mRNA-1"/>
    <property type="gene ID" value="HPBE_0002730901"/>
</dbReference>
<reference evidence="3" key="2">
    <citation type="submission" date="2019-09" db="UniProtKB">
        <authorList>
            <consortium name="WormBaseParasite"/>
        </authorList>
    </citation>
    <scope>IDENTIFICATION</scope>
</reference>
<dbReference type="AlphaFoldDB" id="A0A183GX89"/>
<gene>
    <name evidence="1" type="ORF">HPBE_LOCUS27308</name>
</gene>
<sequence>MVAAAVHSVASQSVSHFTTVKRSSVMRLGAIGHNRLRRQQCAEVRNVCFVRDDAGDHAPSLISALGRLDPRGLD</sequence>
<evidence type="ECO:0000313" key="1">
    <source>
        <dbReference type="EMBL" id="VDP62599.1"/>
    </source>
</evidence>
<reference evidence="1 2" key="1">
    <citation type="submission" date="2018-11" db="EMBL/GenBank/DDBJ databases">
        <authorList>
            <consortium name="Pathogen Informatics"/>
        </authorList>
    </citation>
    <scope>NUCLEOTIDE SEQUENCE [LARGE SCALE GENOMIC DNA]</scope>
</reference>
<dbReference type="EMBL" id="UZAH01042953">
    <property type="protein sequence ID" value="VDP62599.1"/>
    <property type="molecule type" value="Genomic_DNA"/>
</dbReference>
<evidence type="ECO:0000313" key="3">
    <source>
        <dbReference type="WBParaSite" id="HPBE_0002730901-mRNA-1"/>
    </source>
</evidence>
<dbReference type="Proteomes" id="UP000050761">
    <property type="component" value="Unassembled WGS sequence"/>
</dbReference>
<organism evidence="2 3">
    <name type="scientific">Heligmosomoides polygyrus</name>
    <name type="common">Parasitic roundworm</name>
    <dbReference type="NCBI Taxonomy" id="6339"/>
    <lineage>
        <taxon>Eukaryota</taxon>
        <taxon>Metazoa</taxon>
        <taxon>Ecdysozoa</taxon>
        <taxon>Nematoda</taxon>
        <taxon>Chromadorea</taxon>
        <taxon>Rhabditida</taxon>
        <taxon>Rhabditina</taxon>
        <taxon>Rhabditomorpha</taxon>
        <taxon>Strongyloidea</taxon>
        <taxon>Heligmosomidae</taxon>
        <taxon>Heligmosomoides</taxon>
    </lineage>
</organism>
<accession>A0A3P8J1A3</accession>
<accession>A0A183GX89</accession>
<protein>
    <submittedName>
        <fullName evidence="3">Secreted protein</fullName>
    </submittedName>
</protein>